<evidence type="ECO:0000313" key="1">
    <source>
        <dbReference type="EMBL" id="CAJ1003509.1"/>
    </source>
</evidence>
<gene>
    <name evidence="1" type="ORF">BSPP4475_14410</name>
</gene>
<dbReference type="InterPro" id="IPR020037">
    <property type="entry name" value="DUF4312"/>
</dbReference>
<sequence>MYTEVTRTLRLTGSAETKEGAFNRIFAQIKHAIARETSDLVVRIEPLAVEVVSATETSYRERLFGLFFPRTRTRYEITADVSVRLGLVRLQEIPFRQQSEQPTGVKQLLGQR</sequence>
<organism evidence="1 2">
    <name type="scientific">Brevibacillus aydinogluensis</name>
    <dbReference type="NCBI Taxonomy" id="927786"/>
    <lineage>
        <taxon>Bacteria</taxon>
        <taxon>Bacillati</taxon>
        <taxon>Bacillota</taxon>
        <taxon>Bacilli</taxon>
        <taxon>Bacillales</taxon>
        <taxon>Paenibacillaceae</taxon>
        <taxon>Brevibacillus</taxon>
    </lineage>
</organism>
<name>A0AA48MDD3_9BACL</name>
<protein>
    <submittedName>
        <fullName evidence="1">DUF4312 domain-containing protein</fullName>
    </submittedName>
</protein>
<dbReference type="Proteomes" id="UP001189619">
    <property type="component" value="Chromosome"/>
</dbReference>
<dbReference type="RefSeq" id="WP_171566407.1">
    <property type="nucleotide sequence ID" value="NZ_JAUSVZ010000001.1"/>
</dbReference>
<dbReference type="KEGG" id="bayd:BSPP4475_14410"/>
<dbReference type="Pfam" id="PF14189">
    <property type="entry name" value="DUF4312"/>
    <property type="match status" value="1"/>
</dbReference>
<keyword evidence="2" id="KW-1185">Reference proteome</keyword>
<reference evidence="1" key="1">
    <citation type="submission" date="2023-07" db="EMBL/GenBank/DDBJ databases">
        <authorList>
            <person name="Ivanov I."/>
            <person name="Teneva D."/>
            <person name="Stoikov I."/>
        </authorList>
    </citation>
    <scope>NUCLEOTIDE SEQUENCE</scope>
    <source>
        <strain evidence="1">4475</strain>
    </source>
</reference>
<accession>A0AA48MDD3</accession>
<dbReference type="EMBL" id="OY569118">
    <property type="protein sequence ID" value="CAJ1003509.1"/>
    <property type="molecule type" value="Genomic_DNA"/>
</dbReference>
<dbReference type="AlphaFoldDB" id="A0AA48MDD3"/>
<evidence type="ECO:0000313" key="2">
    <source>
        <dbReference type="Proteomes" id="UP001189619"/>
    </source>
</evidence>
<proteinExistence type="predicted"/>